<dbReference type="EMBL" id="PFQK01000089">
    <property type="protein sequence ID" value="PJC81357.1"/>
    <property type="molecule type" value="Genomic_DNA"/>
</dbReference>
<evidence type="ECO:0000313" key="1">
    <source>
        <dbReference type="EMBL" id="PJC81357.1"/>
    </source>
</evidence>
<sequence length="88" mass="9649">MGIATLELNKSFVPLEGTHFIVTSRPYLKVCELVGITEADIRNKRLLSIGEGLSDFALVCQESGITKSAFAIDPVYDLIRQSGNTNDF</sequence>
<accession>A0A2M8GLC8</accession>
<gene>
    <name evidence="1" type="ORF">CO007_05150</name>
</gene>
<reference evidence="2" key="1">
    <citation type="submission" date="2017-09" db="EMBL/GenBank/DDBJ databases">
        <title>Depth-based differentiation of microbial function through sediment-hosted aquifers and enrichment of novel symbionts in the deep terrestrial subsurface.</title>
        <authorList>
            <person name="Probst A.J."/>
            <person name="Ladd B."/>
            <person name="Jarett J.K."/>
            <person name="Geller-Mcgrath D.E."/>
            <person name="Sieber C.M.K."/>
            <person name="Emerson J.B."/>
            <person name="Anantharaman K."/>
            <person name="Thomas B.C."/>
            <person name="Malmstrom R."/>
            <person name="Stieglmeier M."/>
            <person name="Klingl A."/>
            <person name="Woyke T."/>
            <person name="Ryan C.M."/>
            <person name="Banfield J.F."/>
        </authorList>
    </citation>
    <scope>NUCLEOTIDE SEQUENCE [LARGE SCALE GENOMIC DNA]</scope>
</reference>
<dbReference type="AlphaFoldDB" id="A0A2M8GLC8"/>
<evidence type="ECO:0000313" key="2">
    <source>
        <dbReference type="Proteomes" id="UP000229370"/>
    </source>
</evidence>
<name>A0A2M8GLC8_9BACT</name>
<protein>
    <submittedName>
        <fullName evidence="1">Uncharacterized protein</fullName>
    </submittedName>
</protein>
<proteinExistence type="predicted"/>
<dbReference type="Proteomes" id="UP000229370">
    <property type="component" value="Unassembled WGS sequence"/>
</dbReference>
<organism evidence="1 2">
    <name type="scientific">Candidatus Roizmanbacteria bacterium CG_4_8_14_3_um_filter_36_10</name>
    <dbReference type="NCBI Taxonomy" id="1974834"/>
    <lineage>
        <taxon>Bacteria</taxon>
        <taxon>Candidatus Roizmaniibacteriota</taxon>
    </lineage>
</organism>
<comment type="caution">
    <text evidence="1">The sequence shown here is derived from an EMBL/GenBank/DDBJ whole genome shotgun (WGS) entry which is preliminary data.</text>
</comment>